<dbReference type="AlphaFoldDB" id="A0ABD1Y8P5"/>
<gene>
    <name evidence="1" type="ORF">R1flu_003216</name>
</gene>
<name>A0ABD1Y8P5_9MARC</name>
<dbReference type="EMBL" id="JBHFFA010000006">
    <property type="protein sequence ID" value="KAL2623011.1"/>
    <property type="molecule type" value="Genomic_DNA"/>
</dbReference>
<sequence length="115" mass="13186">MEALEELLGLLEDINEFVQKWTPGKTEYGKHFISRLMRLVTADVRCGSLHRAAVDTLNAIVAQSPANQKMVIGDQASWYEDKILLWTRAYLLMADLEIPIFAIRKGIQLIFTCRY</sequence>
<accession>A0ABD1Y8P5</accession>
<comment type="caution">
    <text evidence="1">The sequence shown here is derived from an EMBL/GenBank/DDBJ whole genome shotgun (WGS) entry which is preliminary data.</text>
</comment>
<reference evidence="1 2" key="1">
    <citation type="submission" date="2024-09" db="EMBL/GenBank/DDBJ databases">
        <title>Chromosome-scale assembly of Riccia fluitans.</title>
        <authorList>
            <person name="Paukszto L."/>
            <person name="Sawicki J."/>
            <person name="Karawczyk K."/>
            <person name="Piernik-Szablinska J."/>
            <person name="Szczecinska M."/>
            <person name="Mazdziarz M."/>
        </authorList>
    </citation>
    <scope>NUCLEOTIDE SEQUENCE [LARGE SCALE GENOMIC DNA]</scope>
    <source>
        <strain evidence="1">Rf_01</strain>
        <tissue evidence="1">Aerial parts of the thallus</tissue>
    </source>
</reference>
<organism evidence="1 2">
    <name type="scientific">Riccia fluitans</name>
    <dbReference type="NCBI Taxonomy" id="41844"/>
    <lineage>
        <taxon>Eukaryota</taxon>
        <taxon>Viridiplantae</taxon>
        <taxon>Streptophyta</taxon>
        <taxon>Embryophyta</taxon>
        <taxon>Marchantiophyta</taxon>
        <taxon>Marchantiopsida</taxon>
        <taxon>Marchantiidae</taxon>
        <taxon>Marchantiales</taxon>
        <taxon>Ricciaceae</taxon>
        <taxon>Riccia</taxon>
    </lineage>
</organism>
<dbReference type="Proteomes" id="UP001605036">
    <property type="component" value="Unassembled WGS sequence"/>
</dbReference>
<proteinExistence type="predicted"/>
<keyword evidence="2" id="KW-1185">Reference proteome</keyword>
<evidence type="ECO:0000313" key="1">
    <source>
        <dbReference type="EMBL" id="KAL2623011.1"/>
    </source>
</evidence>
<evidence type="ECO:0000313" key="2">
    <source>
        <dbReference type="Proteomes" id="UP001605036"/>
    </source>
</evidence>
<protein>
    <submittedName>
        <fullName evidence="1">Uncharacterized protein</fullName>
    </submittedName>
</protein>